<gene>
    <name evidence="2" type="ORF">D3878_01070</name>
</gene>
<accession>A0A3A3G0A5</accession>
<dbReference type="Proteomes" id="UP000266327">
    <property type="component" value="Unassembled WGS sequence"/>
</dbReference>
<sequence length="127" mass="14279">MKPTAAQSFDLERLAELRDRHRGMLEDYRRASAAVQEASKSLARLRAEAATHPTAAEVLRKPSDLLQKFTVEQLTELQISPRTVQQIQAAESRLTRLTAARDAMQSTVARSTKFSERLEAFAKARNL</sequence>
<proteinExistence type="predicted"/>
<dbReference type="RefSeq" id="WP_119783793.1">
    <property type="nucleotide sequence ID" value="NZ_QYUQ01000002.1"/>
</dbReference>
<evidence type="ECO:0000313" key="2">
    <source>
        <dbReference type="EMBL" id="RJG00339.1"/>
    </source>
</evidence>
<feature type="coiled-coil region" evidence="1">
    <location>
        <begin position="11"/>
        <end position="48"/>
    </location>
</feature>
<evidence type="ECO:0000313" key="3">
    <source>
        <dbReference type="Proteomes" id="UP000266327"/>
    </source>
</evidence>
<dbReference type="EMBL" id="QYUQ01000002">
    <property type="protein sequence ID" value="RJG00339.1"/>
    <property type="molecule type" value="Genomic_DNA"/>
</dbReference>
<organism evidence="2 3">
    <name type="scientific">Noviherbaspirillum sedimenti</name>
    <dbReference type="NCBI Taxonomy" id="2320865"/>
    <lineage>
        <taxon>Bacteria</taxon>
        <taxon>Pseudomonadati</taxon>
        <taxon>Pseudomonadota</taxon>
        <taxon>Betaproteobacteria</taxon>
        <taxon>Burkholderiales</taxon>
        <taxon>Oxalobacteraceae</taxon>
        <taxon>Noviherbaspirillum</taxon>
    </lineage>
</organism>
<comment type="caution">
    <text evidence="2">The sequence shown here is derived from an EMBL/GenBank/DDBJ whole genome shotgun (WGS) entry which is preliminary data.</text>
</comment>
<keyword evidence="3" id="KW-1185">Reference proteome</keyword>
<protein>
    <submittedName>
        <fullName evidence="2">Uncharacterized protein</fullName>
    </submittedName>
</protein>
<keyword evidence="1" id="KW-0175">Coiled coil</keyword>
<dbReference type="AlphaFoldDB" id="A0A3A3G0A5"/>
<reference evidence="3" key="1">
    <citation type="submission" date="2018-09" db="EMBL/GenBank/DDBJ databases">
        <authorList>
            <person name="Zhu H."/>
        </authorList>
    </citation>
    <scope>NUCLEOTIDE SEQUENCE [LARGE SCALE GENOMIC DNA]</scope>
    <source>
        <strain evidence="3">K1S02-23</strain>
    </source>
</reference>
<evidence type="ECO:0000256" key="1">
    <source>
        <dbReference type="SAM" id="Coils"/>
    </source>
</evidence>
<name>A0A3A3G0A5_9BURK</name>